<reference evidence="2 3" key="2">
    <citation type="submission" date="2018-11" db="EMBL/GenBank/DDBJ databases">
        <authorList>
            <consortium name="Pathogen Informatics"/>
        </authorList>
    </citation>
    <scope>NUCLEOTIDE SEQUENCE [LARGE SCALE GENOMIC DNA]</scope>
    <source>
        <strain evidence="2">Dakar</strain>
        <strain evidence="3">Dakar, Senegal</strain>
    </source>
</reference>
<sequence>MSRKPTYCISRTTNSSVSVISKTNLPPGSHNHPRSLSATESRGTVSVVESIRINTSTVESLLPPRKARSHKRVMMVDDSEEEDEEDSDNDAVDDDPDDEDF</sequence>
<feature type="region of interest" description="Disordered" evidence="1">
    <location>
        <begin position="61"/>
        <end position="101"/>
    </location>
</feature>
<evidence type="ECO:0000313" key="3">
    <source>
        <dbReference type="Proteomes" id="UP000279833"/>
    </source>
</evidence>
<dbReference type="WBParaSite" id="SCUD_0000630001-mRNA-1">
    <property type="protein sequence ID" value="SCUD_0000630001-mRNA-1"/>
    <property type="gene ID" value="SCUD_0000630001"/>
</dbReference>
<dbReference type="STRING" id="6186.A0A183JUA9"/>
<dbReference type="EMBL" id="UZAK01013307">
    <property type="protein sequence ID" value="VDP02784.1"/>
    <property type="molecule type" value="Genomic_DNA"/>
</dbReference>
<keyword evidence="3" id="KW-1185">Reference proteome</keyword>
<protein>
    <submittedName>
        <fullName evidence="2 4">Uncharacterized protein</fullName>
    </submittedName>
</protein>
<organism evidence="4">
    <name type="scientific">Schistosoma curassoni</name>
    <dbReference type="NCBI Taxonomy" id="6186"/>
    <lineage>
        <taxon>Eukaryota</taxon>
        <taxon>Metazoa</taxon>
        <taxon>Spiralia</taxon>
        <taxon>Lophotrochozoa</taxon>
        <taxon>Platyhelminthes</taxon>
        <taxon>Trematoda</taxon>
        <taxon>Digenea</taxon>
        <taxon>Strigeidida</taxon>
        <taxon>Schistosomatoidea</taxon>
        <taxon>Schistosomatidae</taxon>
        <taxon>Schistosoma</taxon>
    </lineage>
</organism>
<reference evidence="4" key="1">
    <citation type="submission" date="2016-06" db="UniProtKB">
        <authorList>
            <consortium name="WormBaseParasite"/>
        </authorList>
    </citation>
    <scope>IDENTIFICATION</scope>
</reference>
<dbReference type="Proteomes" id="UP000279833">
    <property type="component" value="Unassembled WGS sequence"/>
</dbReference>
<accession>A0A183JUA9</accession>
<proteinExistence type="predicted"/>
<feature type="compositionally biased region" description="Polar residues" evidence="1">
    <location>
        <begin position="34"/>
        <end position="44"/>
    </location>
</feature>
<evidence type="ECO:0000313" key="2">
    <source>
        <dbReference type="EMBL" id="VDP02784.1"/>
    </source>
</evidence>
<feature type="region of interest" description="Disordered" evidence="1">
    <location>
        <begin position="1"/>
        <end position="44"/>
    </location>
</feature>
<dbReference type="AlphaFoldDB" id="A0A183JUA9"/>
<name>A0A183JUA9_9TREM</name>
<evidence type="ECO:0000313" key="4">
    <source>
        <dbReference type="WBParaSite" id="SCUD_0000630001-mRNA-1"/>
    </source>
</evidence>
<gene>
    <name evidence="2" type="ORF">SCUD_LOCUS6299</name>
</gene>
<feature type="compositionally biased region" description="Polar residues" evidence="1">
    <location>
        <begin position="9"/>
        <end position="26"/>
    </location>
</feature>
<feature type="compositionally biased region" description="Acidic residues" evidence="1">
    <location>
        <begin position="77"/>
        <end position="101"/>
    </location>
</feature>
<evidence type="ECO:0000256" key="1">
    <source>
        <dbReference type="SAM" id="MobiDB-lite"/>
    </source>
</evidence>